<gene>
    <name evidence="1" type="ORF">QBC38DRAFT_490858</name>
</gene>
<dbReference type="Pfam" id="PF14273">
    <property type="entry name" value="DUF4360"/>
    <property type="match status" value="1"/>
</dbReference>
<evidence type="ECO:0000313" key="2">
    <source>
        <dbReference type="Proteomes" id="UP001301958"/>
    </source>
</evidence>
<comment type="caution">
    <text evidence="1">The sequence shown here is derived from an EMBL/GenBank/DDBJ whole genome shotgun (WGS) entry which is preliminary data.</text>
</comment>
<dbReference type="Proteomes" id="UP001301958">
    <property type="component" value="Unassembled WGS sequence"/>
</dbReference>
<sequence length="280" mass="30435">MRCLTTHRFDWMGNVCNRTCVEDLKRTESFRLLSTRTRVIPRSETLFPSSPTIPTSKLFTFSNLKYHQILSPTFIMKLTTAVALLLPATTTLAGPIIGARQPAQRAKFIPGSLTVDGAGCDGATVSFDTNNEIATVSLPNFVVTVPSGTREKICNVALKVHYPLGCTSGTAQARVSGQDVLAVGVTGTYSRRYAVSPVVNGEVSEFSPAINFAGAEISTQVWSFDQDTITYVQRPNTPENQDITFRLLGDLQLQPSGSATGRLSNDVYVLDISDQRSCCK</sequence>
<dbReference type="InterPro" id="IPR025649">
    <property type="entry name" value="DUF4360"/>
</dbReference>
<protein>
    <submittedName>
        <fullName evidence="1">Uncharacterized protein</fullName>
    </submittedName>
</protein>
<organism evidence="1 2">
    <name type="scientific">Podospora fimiseda</name>
    <dbReference type="NCBI Taxonomy" id="252190"/>
    <lineage>
        <taxon>Eukaryota</taxon>
        <taxon>Fungi</taxon>
        <taxon>Dikarya</taxon>
        <taxon>Ascomycota</taxon>
        <taxon>Pezizomycotina</taxon>
        <taxon>Sordariomycetes</taxon>
        <taxon>Sordariomycetidae</taxon>
        <taxon>Sordariales</taxon>
        <taxon>Podosporaceae</taxon>
        <taxon>Podospora</taxon>
    </lineage>
</organism>
<dbReference type="EMBL" id="MU865496">
    <property type="protein sequence ID" value="KAK4222030.1"/>
    <property type="molecule type" value="Genomic_DNA"/>
</dbReference>
<reference evidence="1" key="1">
    <citation type="journal article" date="2023" name="Mol. Phylogenet. Evol.">
        <title>Genome-scale phylogeny and comparative genomics of the fungal order Sordariales.</title>
        <authorList>
            <person name="Hensen N."/>
            <person name="Bonometti L."/>
            <person name="Westerberg I."/>
            <person name="Brannstrom I.O."/>
            <person name="Guillou S."/>
            <person name="Cros-Aarteil S."/>
            <person name="Calhoun S."/>
            <person name="Haridas S."/>
            <person name="Kuo A."/>
            <person name="Mondo S."/>
            <person name="Pangilinan J."/>
            <person name="Riley R."/>
            <person name="LaButti K."/>
            <person name="Andreopoulos B."/>
            <person name="Lipzen A."/>
            <person name="Chen C."/>
            <person name="Yan M."/>
            <person name="Daum C."/>
            <person name="Ng V."/>
            <person name="Clum A."/>
            <person name="Steindorff A."/>
            <person name="Ohm R.A."/>
            <person name="Martin F."/>
            <person name="Silar P."/>
            <person name="Natvig D.O."/>
            <person name="Lalanne C."/>
            <person name="Gautier V."/>
            <person name="Ament-Velasquez S.L."/>
            <person name="Kruys A."/>
            <person name="Hutchinson M.I."/>
            <person name="Powell A.J."/>
            <person name="Barry K."/>
            <person name="Miller A.N."/>
            <person name="Grigoriev I.V."/>
            <person name="Debuchy R."/>
            <person name="Gladieux P."/>
            <person name="Hiltunen Thoren M."/>
            <person name="Johannesson H."/>
        </authorList>
    </citation>
    <scope>NUCLEOTIDE SEQUENCE</scope>
    <source>
        <strain evidence="1">CBS 990.96</strain>
    </source>
</reference>
<accession>A0AAN6YP13</accession>
<dbReference type="AlphaFoldDB" id="A0AAN6YP13"/>
<proteinExistence type="predicted"/>
<keyword evidence="2" id="KW-1185">Reference proteome</keyword>
<evidence type="ECO:0000313" key="1">
    <source>
        <dbReference type="EMBL" id="KAK4222030.1"/>
    </source>
</evidence>
<name>A0AAN6YP13_9PEZI</name>
<reference evidence="1" key="2">
    <citation type="submission" date="2023-05" db="EMBL/GenBank/DDBJ databases">
        <authorList>
            <consortium name="Lawrence Berkeley National Laboratory"/>
            <person name="Steindorff A."/>
            <person name="Hensen N."/>
            <person name="Bonometti L."/>
            <person name="Westerberg I."/>
            <person name="Brannstrom I.O."/>
            <person name="Guillou S."/>
            <person name="Cros-Aarteil S."/>
            <person name="Calhoun S."/>
            <person name="Haridas S."/>
            <person name="Kuo A."/>
            <person name="Mondo S."/>
            <person name="Pangilinan J."/>
            <person name="Riley R."/>
            <person name="Labutti K."/>
            <person name="Andreopoulos B."/>
            <person name="Lipzen A."/>
            <person name="Chen C."/>
            <person name="Yanf M."/>
            <person name="Daum C."/>
            <person name="Ng V."/>
            <person name="Clum A."/>
            <person name="Ohm R."/>
            <person name="Martin F."/>
            <person name="Silar P."/>
            <person name="Natvig D."/>
            <person name="Lalanne C."/>
            <person name="Gautier V."/>
            <person name="Ament-Velasquez S.L."/>
            <person name="Kruys A."/>
            <person name="Hutchinson M.I."/>
            <person name="Powell A.J."/>
            <person name="Barry K."/>
            <person name="Miller A.N."/>
            <person name="Grigoriev I.V."/>
            <person name="Debuchy R."/>
            <person name="Gladieux P."/>
            <person name="Thoren M.H."/>
            <person name="Johannesson H."/>
        </authorList>
    </citation>
    <scope>NUCLEOTIDE SEQUENCE</scope>
    <source>
        <strain evidence="1">CBS 990.96</strain>
    </source>
</reference>